<proteinExistence type="predicted"/>
<dbReference type="SUPFAM" id="SSF160527">
    <property type="entry name" value="V-type ATPase subunit E-like"/>
    <property type="match status" value="1"/>
</dbReference>
<name>A0A9D9NG02_9BACT</name>
<comment type="caution">
    <text evidence="2">The sequence shown here is derived from an EMBL/GenBank/DDBJ whole genome shotgun (WGS) entry which is preliminary data.</text>
</comment>
<keyword evidence="1" id="KW-0175">Coiled coil</keyword>
<sequence>MQDKLQELTDKLYNEGLSKGKQEGEEILAKARKQAEEIIAKANSDADSIRAAARREAEELKTKVTGDVRMAALQSITATRQSIEKLILTEMTDKETSSALSSAGYVKKLIEAVAKSFNPAGQDPADIALVLPESMKKELEPFVTDELSRILKAGVSAKFSRKISGGFTIGPKDGGYFISFTDETFKELISEYLRPATRELLFGKNQ</sequence>
<dbReference type="AlphaFoldDB" id="A0A9D9NG02"/>
<evidence type="ECO:0008006" key="4">
    <source>
        <dbReference type="Google" id="ProtNLM"/>
    </source>
</evidence>
<evidence type="ECO:0000256" key="1">
    <source>
        <dbReference type="SAM" id="Coils"/>
    </source>
</evidence>
<evidence type="ECO:0000313" key="3">
    <source>
        <dbReference type="Proteomes" id="UP000823603"/>
    </source>
</evidence>
<reference evidence="2" key="1">
    <citation type="submission" date="2020-10" db="EMBL/GenBank/DDBJ databases">
        <authorList>
            <person name="Gilroy R."/>
        </authorList>
    </citation>
    <scope>NUCLEOTIDE SEQUENCE</scope>
    <source>
        <strain evidence="2">B2-22910</strain>
    </source>
</reference>
<dbReference type="Proteomes" id="UP000823603">
    <property type="component" value="Unassembled WGS sequence"/>
</dbReference>
<gene>
    <name evidence="2" type="ORF">IAB82_08640</name>
</gene>
<feature type="coiled-coil region" evidence="1">
    <location>
        <begin position="21"/>
        <end position="63"/>
    </location>
</feature>
<organism evidence="2 3">
    <name type="scientific">Candidatus Cryptobacteroides faecavium</name>
    <dbReference type="NCBI Taxonomy" id="2840762"/>
    <lineage>
        <taxon>Bacteria</taxon>
        <taxon>Pseudomonadati</taxon>
        <taxon>Bacteroidota</taxon>
        <taxon>Bacteroidia</taxon>
        <taxon>Bacteroidales</taxon>
        <taxon>Candidatus Cryptobacteroides</taxon>
    </lineage>
</organism>
<protein>
    <recommendedName>
        <fullName evidence="4">V-type ATP synthase subunit E</fullName>
    </recommendedName>
</protein>
<reference evidence="2" key="2">
    <citation type="journal article" date="2021" name="PeerJ">
        <title>Extensive microbial diversity within the chicken gut microbiome revealed by metagenomics and culture.</title>
        <authorList>
            <person name="Gilroy R."/>
            <person name="Ravi A."/>
            <person name="Getino M."/>
            <person name="Pursley I."/>
            <person name="Horton D.L."/>
            <person name="Alikhan N.F."/>
            <person name="Baker D."/>
            <person name="Gharbi K."/>
            <person name="Hall N."/>
            <person name="Watson M."/>
            <person name="Adriaenssens E.M."/>
            <person name="Foster-Nyarko E."/>
            <person name="Jarju S."/>
            <person name="Secka A."/>
            <person name="Antonio M."/>
            <person name="Oren A."/>
            <person name="Chaudhuri R.R."/>
            <person name="La Ragione R."/>
            <person name="Hildebrand F."/>
            <person name="Pallen M.J."/>
        </authorList>
    </citation>
    <scope>NUCLEOTIDE SEQUENCE</scope>
    <source>
        <strain evidence="2">B2-22910</strain>
    </source>
</reference>
<evidence type="ECO:0000313" key="2">
    <source>
        <dbReference type="EMBL" id="MBO8471843.1"/>
    </source>
</evidence>
<accession>A0A9D9NG02</accession>
<dbReference type="EMBL" id="JADIMB010000128">
    <property type="protein sequence ID" value="MBO8471843.1"/>
    <property type="molecule type" value="Genomic_DNA"/>
</dbReference>